<dbReference type="GO" id="GO:0005516">
    <property type="term" value="F:calmodulin binding"/>
    <property type="evidence" value="ECO:0007669"/>
    <property type="project" value="TreeGrafter"/>
</dbReference>
<feature type="region of interest" description="Disordered" evidence="6">
    <location>
        <begin position="80"/>
        <end position="114"/>
    </location>
</feature>
<dbReference type="PROSITE" id="PS51665">
    <property type="entry name" value="ENKURIN"/>
    <property type="match status" value="1"/>
</dbReference>
<evidence type="ECO:0000256" key="2">
    <source>
        <dbReference type="ARBA" id="ARBA00004245"/>
    </source>
</evidence>
<accession>A0A1B6EWQ4</accession>
<evidence type="ECO:0000256" key="1">
    <source>
        <dbReference type="ARBA" id="ARBA00004138"/>
    </source>
</evidence>
<protein>
    <recommendedName>
        <fullName evidence="7">Enkurin domain-containing protein</fullName>
    </recommendedName>
</protein>
<evidence type="ECO:0000256" key="3">
    <source>
        <dbReference type="ARBA" id="ARBA00022490"/>
    </source>
</evidence>
<keyword evidence="4" id="KW-0206">Cytoskeleton</keyword>
<reference evidence="8" key="1">
    <citation type="submission" date="2015-11" db="EMBL/GenBank/DDBJ databases">
        <title>De novo transcriptome assembly of four potential Pierce s Disease insect vectors from Arizona vineyards.</title>
        <authorList>
            <person name="Tassone E.E."/>
        </authorList>
    </citation>
    <scope>NUCLEOTIDE SEQUENCE</scope>
</reference>
<evidence type="ECO:0000259" key="7">
    <source>
        <dbReference type="PROSITE" id="PS51665"/>
    </source>
</evidence>
<evidence type="ECO:0000256" key="6">
    <source>
        <dbReference type="SAM" id="MobiDB-lite"/>
    </source>
</evidence>
<dbReference type="Pfam" id="PF13864">
    <property type="entry name" value="Enkurin"/>
    <property type="match status" value="1"/>
</dbReference>
<evidence type="ECO:0000256" key="4">
    <source>
        <dbReference type="ARBA" id="ARBA00023212"/>
    </source>
</evidence>
<organism evidence="8">
    <name type="scientific">Cuerna arida</name>
    <dbReference type="NCBI Taxonomy" id="1464854"/>
    <lineage>
        <taxon>Eukaryota</taxon>
        <taxon>Metazoa</taxon>
        <taxon>Ecdysozoa</taxon>
        <taxon>Arthropoda</taxon>
        <taxon>Hexapoda</taxon>
        <taxon>Insecta</taxon>
        <taxon>Pterygota</taxon>
        <taxon>Neoptera</taxon>
        <taxon>Paraneoptera</taxon>
        <taxon>Hemiptera</taxon>
        <taxon>Auchenorrhyncha</taxon>
        <taxon>Membracoidea</taxon>
        <taxon>Cicadellidae</taxon>
        <taxon>Cicadellinae</taxon>
        <taxon>Proconiini</taxon>
        <taxon>Cuerna</taxon>
    </lineage>
</organism>
<evidence type="ECO:0000313" key="8">
    <source>
        <dbReference type="EMBL" id="JAS42446.1"/>
    </source>
</evidence>
<dbReference type="GO" id="GO:0005879">
    <property type="term" value="C:axonemal microtubule"/>
    <property type="evidence" value="ECO:0007669"/>
    <property type="project" value="TreeGrafter"/>
</dbReference>
<name>A0A1B6EWQ4_9HEMI</name>
<keyword evidence="5" id="KW-0966">Cell projection</keyword>
<dbReference type="GO" id="GO:0001669">
    <property type="term" value="C:acrosomal vesicle"/>
    <property type="evidence" value="ECO:0007669"/>
    <property type="project" value="TreeGrafter"/>
</dbReference>
<evidence type="ECO:0000256" key="5">
    <source>
        <dbReference type="ARBA" id="ARBA00023273"/>
    </source>
</evidence>
<feature type="compositionally biased region" description="Basic and acidic residues" evidence="6">
    <location>
        <begin position="101"/>
        <end position="114"/>
    </location>
</feature>
<dbReference type="PANTHER" id="PTHR21490:SF0">
    <property type="entry name" value="ENKURIN"/>
    <property type="match status" value="1"/>
</dbReference>
<dbReference type="PANTHER" id="PTHR21490">
    <property type="entry name" value="ENKURIN-RELATED"/>
    <property type="match status" value="1"/>
</dbReference>
<feature type="compositionally biased region" description="Basic and acidic residues" evidence="6">
    <location>
        <begin position="173"/>
        <end position="185"/>
    </location>
</feature>
<gene>
    <name evidence="8" type="ORF">g.18040</name>
</gene>
<dbReference type="EMBL" id="GECZ01027323">
    <property type="protein sequence ID" value="JAS42446.1"/>
    <property type="molecule type" value="Transcribed_RNA"/>
</dbReference>
<sequence length="273" mass="32072">MAKTCAVAMPSDLNEDIRNLIYEEPPPEVKLPMYHSKFSKKVREDAKKVKNCHKTFGYAEVPLEPPTNFLKKKTRIVRRPLVDKQKFPQEAKPGLPPKSGRTKEEEREQKNFRRDNIIRVVRAVPKQPVPKVIDTRTGHTQKLEASGLQPKYIYRKGYGKVPSYLRQRYQPSHQEEQDAKEEERKKKPPLKYVTEEEREEMLIGLKKNWELLQKEFQLLPMVTDTVPKIKRKTQLEKRLKELEKDIDLIERNPVIYVACDNDRDSPRGSLKCS</sequence>
<dbReference type="InterPro" id="IPR027012">
    <property type="entry name" value="Enkurin_dom"/>
</dbReference>
<comment type="subcellular location">
    <subcellularLocation>
        <location evidence="1">Cell projection</location>
        <location evidence="1">Cilium</location>
    </subcellularLocation>
    <subcellularLocation>
        <location evidence="2">Cytoplasm</location>
        <location evidence="2">Cytoskeleton</location>
    </subcellularLocation>
</comment>
<feature type="compositionally biased region" description="Basic and acidic residues" evidence="6">
    <location>
        <begin position="80"/>
        <end position="89"/>
    </location>
</feature>
<proteinExistence type="predicted"/>
<feature type="region of interest" description="Disordered" evidence="6">
    <location>
        <begin position="169"/>
        <end position="193"/>
    </location>
</feature>
<feature type="domain" description="Enkurin" evidence="7">
    <location>
        <begin position="165"/>
        <end position="257"/>
    </location>
</feature>
<dbReference type="AlphaFoldDB" id="A0A1B6EWQ4"/>
<dbReference type="InterPro" id="IPR052102">
    <property type="entry name" value="Enkurin_domain-protein"/>
</dbReference>
<keyword evidence="3" id="KW-0963">Cytoplasm</keyword>